<evidence type="ECO:0000313" key="12">
    <source>
        <dbReference type="EMBL" id="TLF42478.1"/>
    </source>
</evidence>
<dbReference type="InterPro" id="IPR004796">
    <property type="entry name" value="PTS_IIC_cello"/>
</dbReference>
<keyword evidence="2 8" id="KW-0813">Transport</keyword>
<dbReference type="PIRSF" id="PIRSF006351">
    <property type="entry name" value="PTS_EIIC-Cellobiose"/>
    <property type="match status" value="1"/>
</dbReference>
<sequence>MQHFMDWMTDSFAPKVNKLAKNPWIAAVQDGILAAMPMIFIGSFATIIGILRNYWPAIPDISYISTFSFGLFSLFLSYLVPEAIMNRKKHKDVSRQAGLAGIAFFLLLIYPSISAKGIISFDVNSLGTGGMIAALVAGIFVGFVMNIFAKMQIFGEDSALPDFVAMWFNTLIPIIVILFVGWLFTFQLHFNLYTGINDLFKPLLALGGGFWGFVIINFIGFSFLYTFGISTWVIYPIQSAIALPAIAENAKNFAAGAAVTNIYTNEAVDLYIIGGGGSTLALCIMMAFMARSARLKVVGRAGLIPSIFNINEPIIFGAPVAFNPLLMVPMWIMGLIGPIVTWFALSWGLVPIPHSVFQLWYAPFPILGYIVTDSIAGVIFTTIMFAISWLVYYPFFKAYDRQEVKNEASEDDDEENSEESEASASSSDDGVEAMVNVEVAPGAN</sequence>
<dbReference type="GO" id="GO:0005886">
    <property type="term" value="C:plasma membrane"/>
    <property type="evidence" value="ECO:0007669"/>
    <property type="project" value="UniProtKB-SubCell"/>
</dbReference>
<feature type="transmembrane region" description="Helical" evidence="10">
    <location>
        <begin position="93"/>
        <end position="113"/>
    </location>
</feature>
<comment type="caution">
    <text evidence="12">The sequence shown here is derived from an EMBL/GenBank/DDBJ whole genome shotgun (WGS) entry which is preliminary data.</text>
</comment>
<evidence type="ECO:0000259" key="11">
    <source>
        <dbReference type="PROSITE" id="PS51105"/>
    </source>
</evidence>
<reference evidence="12 13" key="1">
    <citation type="submission" date="2019-05" db="EMBL/GenBank/DDBJ databases">
        <title>Genome-based reclassification of Lactobacillus casei as Lactobacillus casei subsp. casei. subsp.nov., description of Lactobacillus casei subsp. zeae subsp. nov., and emended description of Lactobacillus casei.</title>
        <authorList>
            <person name="Huang C.-H."/>
        </authorList>
    </citation>
    <scope>NUCLEOTIDE SEQUENCE [LARGE SCALE GENOMIC DNA]</scope>
    <source>
        <strain evidence="12 13">CRBIP24.58</strain>
    </source>
</reference>
<protein>
    <recommendedName>
        <fullName evidence="8">Permease IIC component</fullName>
    </recommendedName>
</protein>
<feature type="transmembrane region" description="Helical" evidence="10">
    <location>
        <begin position="270"/>
        <end position="290"/>
    </location>
</feature>
<evidence type="ECO:0000256" key="9">
    <source>
        <dbReference type="SAM" id="MobiDB-lite"/>
    </source>
</evidence>
<evidence type="ECO:0000256" key="1">
    <source>
        <dbReference type="ARBA" id="ARBA00004651"/>
    </source>
</evidence>
<organism evidence="12 13">
    <name type="scientific">Lacticaseibacillus zeae</name>
    <name type="common">Lactobacillus zeae</name>
    <dbReference type="NCBI Taxonomy" id="57037"/>
    <lineage>
        <taxon>Bacteria</taxon>
        <taxon>Bacillati</taxon>
        <taxon>Bacillota</taxon>
        <taxon>Bacilli</taxon>
        <taxon>Lactobacillales</taxon>
        <taxon>Lactobacillaceae</taxon>
        <taxon>Lacticaseibacillus</taxon>
    </lineage>
</organism>
<evidence type="ECO:0000256" key="7">
    <source>
        <dbReference type="ARBA" id="ARBA00023136"/>
    </source>
</evidence>
<keyword evidence="4 8" id="KW-0762">Sugar transport</keyword>
<feature type="region of interest" description="Disordered" evidence="9">
    <location>
        <begin position="406"/>
        <end position="432"/>
    </location>
</feature>
<evidence type="ECO:0000256" key="2">
    <source>
        <dbReference type="ARBA" id="ARBA00022448"/>
    </source>
</evidence>
<evidence type="ECO:0000313" key="13">
    <source>
        <dbReference type="Proteomes" id="UP000307781"/>
    </source>
</evidence>
<feature type="transmembrane region" description="Helical" evidence="10">
    <location>
        <begin position="366"/>
        <end position="392"/>
    </location>
</feature>
<dbReference type="InterPro" id="IPR051088">
    <property type="entry name" value="PTS_Sugar-EIIC/EIIB"/>
</dbReference>
<evidence type="ECO:0000256" key="4">
    <source>
        <dbReference type="ARBA" id="ARBA00022597"/>
    </source>
</evidence>
<dbReference type="PROSITE" id="PS51105">
    <property type="entry name" value="PTS_EIIC_TYPE_3"/>
    <property type="match status" value="1"/>
</dbReference>
<comment type="function">
    <text evidence="8">The phosphoenolpyruvate-dependent sugar phosphotransferase system (PTS), a major carbohydrate active -transport system, catalyzes the phosphorylation of incoming sugar substrates concomitant with their translocation across the cell membrane.</text>
</comment>
<feature type="transmembrane region" description="Helical" evidence="10">
    <location>
        <begin position="125"/>
        <end position="148"/>
    </location>
</feature>
<evidence type="ECO:0000256" key="8">
    <source>
        <dbReference type="PIRNR" id="PIRNR006351"/>
    </source>
</evidence>
<feature type="transmembrane region" description="Helical" evidence="10">
    <location>
        <begin position="61"/>
        <end position="81"/>
    </location>
</feature>
<feature type="transmembrane region" description="Helical" evidence="10">
    <location>
        <begin position="204"/>
        <end position="225"/>
    </location>
</feature>
<evidence type="ECO:0000256" key="6">
    <source>
        <dbReference type="ARBA" id="ARBA00022989"/>
    </source>
</evidence>
<dbReference type="GO" id="GO:0009401">
    <property type="term" value="P:phosphoenolpyruvate-dependent sugar phosphotransferase system"/>
    <property type="evidence" value="ECO:0007669"/>
    <property type="project" value="InterPro"/>
</dbReference>
<feature type="transmembrane region" description="Helical" evidence="10">
    <location>
        <begin position="31"/>
        <end position="55"/>
    </location>
</feature>
<proteinExistence type="predicted"/>
<dbReference type="PANTHER" id="PTHR33989:SF4">
    <property type="entry name" value="PTS SYSTEM N,N'-DIACETYLCHITOBIOSE-SPECIFIC EIIC COMPONENT"/>
    <property type="match status" value="1"/>
</dbReference>
<dbReference type="GO" id="GO:1902815">
    <property type="term" value="P:N,N'-diacetylchitobiose import"/>
    <property type="evidence" value="ECO:0007669"/>
    <property type="project" value="TreeGrafter"/>
</dbReference>
<keyword evidence="5 10" id="KW-0812">Transmembrane</keyword>
<dbReference type="Pfam" id="PF02378">
    <property type="entry name" value="PTS_EIIC"/>
    <property type="match status" value="1"/>
</dbReference>
<feature type="transmembrane region" description="Helical" evidence="10">
    <location>
        <begin position="232"/>
        <end position="250"/>
    </location>
</feature>
<feature type="domain" description="PTS EIIC type-3" evidence="11">
    <location>
        <begin position="8"/>
        <end position="395"/>
    </location>
</feature>
<evidence type="ECO:0000256" key="10">
    <source>
        <dbReference type="SAM" id="Phobius"/>
    </source>
</evidence>
<dbReference type="GO" id="GO:0008982">
    <property type="term" value="F:protein-N(PI)-phosphohistidine-sugar phosphotransferase activity"/>
    <property type="evidence" value="ECO:0007669"/>
    <property type="project" value="UniProtKB-UniRule"/>
</dbReference>
<dbReference type="PANTHER" id="PTHR33989">
    <property type="match status" value="1"/>
</dbReference>
<evidence type="ECO:0000256" key="3">
    <source>
        <dbReference type="ARBA" id="ARBA00022475"/>
    </source>
</evidence>
<dbReference type="AlphaFoldDB" id="A0A5R8LYN0"/>
<dbReference type="Proteomes" id="UP000307781">
    <property type="component" value="Unassembled WGS sequence"/>
</dbReference>
<dbReference type="InterPro" id="IPR003352">
    <property type="entry name" value="PTS_EIIC"/>
</dbReference>
<gene>
    <name evidence="12" type="ORF">FEI14_06200</name>
</gene>
<dbReference type="RefSeq" id="WP_138117888.1">
    <property type="nucleotide sequence ID" value="NZ_VBWN01000003.1"/>
</dbReference>
<keyword evidence="6 10" id="KW-1133">Transmembrane helix</keyword>
<feature type="transmembrane region" description="Helical" evidence="10">
    <location>
        <begin position="160"/>
        <end position="184"/>
    </location>
</feature>
<keyword evidence="3 8" id="KW-1003">Cell membrane</keyword>
<feature type="compositionally biased region" description="Acidic residues" evidence="9">
    <location>
        <begin position="409"/>
        <end position="421"/>
    </location>
</feature>
<accession>A0A5R8LYN0</accession>
<comment type="subcellular location">
    <subcellularLocation>
        <location evidence="1">Cell membrane</location>
        <topology evidence="1">Multi-pass membrane protein</topology>
    </subcellularLocation>
</comment>
<name>A0A5R8LYN0_LACZE</name>
<keyword evidence="7 8" id="KW-0472">Membrane</keyword>
<dbReference type="EMBL" id="VBWN01000003">
    <property type="protein sequence ID" value="TLF42478.1"/>
    <property type="molecule type" value="Genomic_DNA"/>
</dbReference>
<evidence type="ECO:0000256" key="5">
    <source>
        <dbReference type="ARBA" id="ARBA00022692"/>
    </source>
</evidence>
<dbReference type="InterPro" id="IPR004501">
    <property type="entry name" value="PTS_EIIC_3"/>
</dbReference>